<dbReference type="EMBL" id="OU895877">
    <property type="protein sequence ID" value="CAG9800010.1"/>
    <property type="molecule type" value="Genomic_DNA"/>
</dbReference>
<dbReference type="Proteomes" id="UP001153620">
    <property type="component" value="Chromosome 1"/>
</dbReference>
<dbReference type="PRINTS" id="PR00081">
    <property type="entry name" value="GDHRDH"/>
</dbReference>
<keyword evidence="5" id="KW-1185">Reference proteome</keyword>
<keyword evidence="3" id="KW-0812">Transmembrane</keyword>
<accession>A0A9N9WPJ4</accession>
<dbReference type="InterPro" id="IPR002347">
    <property type="entry name" value="SDR_fam"/>
</dbReference>
<evidence type="ECO:0000256" key="3">
    <source>
        <dbReference type="SAM" id="Phobius"/>
    </source>
</evidence>
<evidence type="ECO:0000313" key="4">
    <source>
        <dbReference type="EMBL" id="CAG9800010.1"/>
    </source>
</evidence>
<dbReference type="InterPro" id="IPR036291">
    <property type="entry name" value="NAD(P)-bd_dom_sf"/>
</dbReference>
<keyword evidence="3" id="KW-0472">Membrane</keyword>
<dbReference type="Gene3D" id="3.40.50.720">
    <property type="entry name" value="NAD(P)-binding Rossmann-like Domain"/>
    <property type="match status" value="1"/>
</dbReference>
<proteinExistence type="inferred from homology"/>
<keyword evidence="3" id="KW-1133">Transmembrane helix</keyword>
<dbReference type="AlphaFoldDB" id="A0A9N9WPJ4"/>
<dbReference type="SUPFAM" id="SSF51735">
    <property type="entry name" value="NAD(P)-binding Rossmann-fold domains"/>
    <property type="match status" value="1"/>
</dbReference>
<evidence type="ECO:0000313" key="5">
    <source>
        <dbReference type="Proteomes" id="UP001153620"/>
    </source>
</evidence>
<sequence>MISEIIWTSFVATLLGLLSLGIFIGLILLLRNYMQGGSYNKPTLIDGKIVIITGANAGIGKETAVDLAKRGGKIYIACRNIERGQNALIEIKRRSGSDNIHFLQLDLASMKSIHKFSDEFHQLEDRLDILINNAGVMACPKSFTEDGFEMHMGTNHLGHFLLTNLLLDLLKKPPHSRIVNVASLFHIVGKISKTNFFGEKFYFRWYAYATSKLANILFTRELAKRLQNTGVTANSLHPGAIQSDLLRHVNIVIRIITAPFRWILFKDIPAGAQTQIRLAVDPSLENVTGKYFADCKEATTLFTARNDKTAKWLWEKSEELTGLGINDVLVCE</sequence>
<name>A0A9N9WPJ4_9DIPT</name>
<dbReference type="Pfam" id="PF00106">
    <property type="entry name" value="adh_short"/>
    <property type="match status" value="1"/>
</dbReference>
<evidence type="ECO:0000256" key="2">
    <source>
        <dbReference type="RuleBase" id="RU000363"/>
    </source>
</evidence>
<reference evidence="4" key="1">
    <citation type="submission" date="2022-01" db="EMBL/GenBank/DDBJ databases">
        <authorList>
            <person name="King R."/>
        </authorList>
    </citation>
    <scope>NUCLEOTIDE SEQUENCE</scope>
</reference>
<dbReference type="PANTHER" id="PTHR43157:SF31">
    <property type="entry name" value="PHOSPHATIDYLINOSITOL-GLYCAN BIOSYNTHESIS CLASS F PROTEIN"/>
    <property type="match status" value="1"/>
</dbReference>
<dbReference type="PRINTS" id="PR00080">
    <property type="entry name" value="SDRFAMILY"/>
</dbReference>
<keyword evidence="1" id="KW-0560">Oxidoreductase</keyword>
<protein>
    <submittedName>
        <fullName evidence="4">Uncharacterized protein</fullName>
    </submittedName>
</protein>
<feature type="transmembrane region" description="Helical" evidence="3">
    <location>
        <begin position="6"/>
        <end position="30"/>
    </location>
</feature>
<dbReference type="PANTHER" id="PTHR43157">
    <property type="entry name" value="PHOSPHATIDYLINOSITOL-GLYCAN BIOSYNTHESIS CLASS F PROTEIN-RELATED"/>
    <property type="match status" value="1"/>
</dbReference>
<organism evidence="4 5">
    <name type="scientific">Chironomus riparius</name>
    <dbReference type="NCBI Taxonomy" id="315576"/>
    <lineage>
        <taxon>Eukaryota</taxon>
        <taxon>Metazoa</taxon>
        <taxon>Ecdysozoa</taxon>
        <taxon>Arthropoda</taxon>
        <taxon>Hexapoda</taxon>
        <taxon>Insecta</taxon>
        <taxon>Pterygota</taxon>
        <taxon>Neoptera</taxon>
        <taxon>Endopterygota</taxon>
        <taxon>Diptera</taxon>
        <taxon>Nematocera</taxon>
        <taxon>Chironomoidea</taxon>
        <taxon>Chironomidae</taxon>
        <taxon>Chironominae</taxon>
        <taxon>Chironomus</taxon>
    </lineage>
</organism>
<reference evidence="4" key="2">
    <citation type="submission" date="2022-10" db="EMBL/GenBank/DDBJ databases">
        <authorList>
            <consortium name="ENA_rothamsted_submissions"/>
            <consortium name="culmorum"/>
            <person name="King R."/>
        </authorList>
    </citation>
    <scope>NUCLEOTIDE SEQUENCE</scope>
</reference>
<evidence type="ECO:0000256" key="1">
    <source>
        <dbReference type="ARBA" id="ARBA00023002"/>
    </source>
</evidence>
<comment type="similarity">
    <text evidence="2">Belongs to the short-chain dehydrogenases/reductases (SDR) family.</text>
</comment>
<gene>
    <name evidence="4" type="ORF">CHIRRI_LOCUS2963</name>
</gene>
<dbReference type="GO" id="GO:0016491">
    <property type="term" value="F:oxidoreductase activity"/>
    <property type="evidence" value="ECO:0007669"/>
    <property type="project" value="UniProtKB-KW"/>
</dbReference>
<dbReference type="OrthoDB" id="191139at2759"/>